<evidence type="ECO:0000313" key="4">
    <source>
        <dbReference type="Proteomes" id="UP000799436"/>
    </source>
</evidence>
<evidence type="ECO:0008006" key="5">
    <source>
        <dbReference type="Google" id="ProtNLM"/>
    </source>
</evidence>
<dbReference type="Proteomes" id="UP000799436">
    <property type="component" value="Unassembled WGS sequence"/>
</dbReference>
<feature type="signal peptide" evidence="2">
    <location>
        <begin position="1"/>
        <end position="15"/>
    </location>
</feature>
<evidence type="ECO:0000256" key="2">
    <source>
        <dbReference type="SAM" id="SignalP"/>
    </source>
</evidence>
<reference evidence="3" key="1">
    <citation type="journal article" date="2020" name="Stud. Mycol.">
        <title>101 Dothideomycetes genomes: a test case for predicting lifestyles and emergence of pathogens.</title>
        <authorList>
            <person name="Haridas S."/>
            <person name="Albert R."/>
            <person name="Binder M."/>
            <person name="Bloem J."/>
            <person name="Labutti K."/>
            <person name="Salamov A."/>
            <person name="Andreopoulos B."/>
            <person name="Baker S."/>
            <person name="Barry K."/>
            <person name="Bills G."/>
            <person name="Bluhm B."/>
            <person name="Cannon C."/>
            <person name="Castanera R."/>
            <person name="Culley D."/>
            <person name="Daum C."/>
            <person name="Ezra D."/>
            <person name="Gonzalez J."/>
            <person name="Henrissat B."/>
            <person name="Kuo A."/>
            <person name="Liang C."/>
            <person name="Lipzen A."/>
            <person name="Lutzoni F."/>
            <person name="Magnuson J."/>
            <person name="Mondo S."/>
            <person name="Nolan M."/>
            <person name="Ohm R."/>
            <person name="Pangilinan J."/>
            <person name="Park H.-J."/>
            <person name="Ramirez L."/>
            <person name="Alfaro M."/>
            <person name="Sun H."/>
            <person name="Tritt A."/>
            <person name="Yoshinaga Y."/>
            <person name="Zwiers L.-H."/>
            <person name="Turgeon B."/>
            <person name="Goodwin S."/>
            <person name="Spatafora J."/>
            <person name="Crous P."/>
            <person name="Grigoriev I."/>
        </authorList>
    </citation>
    <scope>NUCLEOTIDE SEQUENCE</scope>
    <source>
        <strain evidence="3">CBS 116005</strain>
    </source>
</reference>
<feature type="chain" id="PRO_5026165251" description="Secreted protein" evidence="2">
    <location>
        <begin position="16"/>
        <end position="125"/>
    </location>
</feature>
<protein>
    <recommendedName>
        <fullName evidence="5">Secreted protein</fullName>
    </recommendedName>
</protein>
<name>A0A6G1LCI1_9PEZI</name>
<organism evidence="3 4">
    <name type="scientific">Teratosphaeria nubilosa</name>
    <dbReference type="NCBI Taxonomy" id="161662"/>
    <lineage>
        <taxon>Eukaryota</taxon>
        <taxon>Fungi</taxon>
        <taxon>Dikarya</taxon>
        <taxon>Ascomycota</taxon>
        <taxon>Pezizomycotina</taxon>
        <taxon>Dothideomycetes</taxon>
        <taxon>Dothideomycetidae</taxon>
        <taxon>Mycosphaerellales</taxon>
        <taxon>Teratosphaeriaceae</taxon>
        <taxon>Teratosphaeria</taxon>
    </lineage>
</organism>
<dbReference type="EMBL" id="ML995827">
    <property type="protein sequence ID" value="KAF2770279.1"/>
    <property type="molecule type" value="Genomic_DNA"/>
</dbReference>
<accession>A0A6G1LCI1</accession>
<evidence type="ECO:0000256" key="1">
    <source>
        <dbReference type="SAM" id="MobiDB-lite"/>
    </source>
</evidence>
<feature type="region of interest" description="Disordered" evidence="1">
    <location>
        <begin position="51"/>
        <end position="87"/>
    </location>
</feature>
<evidence type="ECO:0000313" key="3">
    <source>
        <dbReference type="EMBL" id="KAF2770279.1"/>
    </source>
</evidence>
<sequence length="125" mass="14226">MQKIFFAFCVACCEGQLVDFVLSFVTSPATCFDSPRMAVHTIQSIEPCQLESDTKRNQRTYFPSTSTQNSKRERSPTSDHPPPRPLSKTRLLRSLQIVVFQLQQPASIDQDHLHLSKSRLIEFGV</sequence>
<gene>
    <name evidence="3" type="ORF">EJ03DRAFT_326673</name>
</gene>
<dbReference type="AlphaFoldDB" id="A0A6G1LCI1"/>
<feature type="compositionally biased region" description="Polar residues" evidence="1">
    <location>
        <begin position="59"/>
        <end position="69"/>
    </location>
</feature>
<keyword evidence="2" id="KW-0732">Signal</keyword>
<keyword evidence="4" id="KW-1185">Reference proteome</keyword>
<proteinExistence type="predicted"/>